<protein>
    <submittedName>
        <fullName evidence="3">Alpha/beta hydrolase</fullName>
    </submittedName>
</protein>
<dbReference type="PANTHER" id="PTHR43798">
    <property type="entry name" value="MONOACYLGLYCEROL LIPASE"/>
    <property type="match status" value="1"/>
</dbReference>
<comment type="caution">
    <text evidence="3">The sequence shown here is derived from an EMBL/GenBank/DDBJ whole genome shotgun (WGS) entry which is preliminary data.</text>
</comment>
<reference evidence="3" key="1">
    <citation type="submission" date="2022-08" db="EMBL/GenBank/DDBJ databases">
        <authorList>
            <person name="Deng Y."/>
            <person name="Han X.-F."/>
            <person name="Zhang Y.-Q."/>
        </authorList>
    </citation>
    <scope>NUCLEOTIDE SEQUENCE</scope>
    <source>
        <strain evidence="3">CPCC 205716</strain>
    </source>
</reference>
<dbReference type="GO" id="GO:0016787">
    <property type="term" value="F:hydrolase activity"/>
    <property type="evidence" value="ECO:0007669"/>
    <property type="project" value="UniProtKB-KW"/>
</dbReference>
<evidence type="ECO:0000259" key="2">
    <source>
        <dbReference type="Pfam" id="PF00561"/>
    </source>
</evidence>
<dbReference type="EMBL" id="JANTEZ010000005">
    <property type="protein sequence ID" value="MCS5715637.1"/>
    <property type="molecule type" value="Genomic_DNA"/>
</dbReference>
<evidence type="ECO:0000313" key="4">
    <source>
        <dbReference type="Proteomes" id="UP001165580"/>
    </source>
</evidence>
<evidence type="ECO:0000256" key="1">
    <source>
        <dbReference type="SAM" id="MobiDB-lite"/>
    </source>
</evidence>
<organism evidence="3 4">
    <name type="scientific">Herbiconiux gentiana</name>
    <dbReference type="NCBI Taxonomy" id="2970912"/>
    <lineage>
        <taxon>Bacteria</taxon>
        <taxon>Bacillati</taxon>
        <taxon>Actinomycetota</taxon>
        <taxon>Actinomycetes</taxon>
        <taxon>Micrococcales</taxon>
        <taxon>Microbacteriaceae</taxon>
        <taxon>Herbiconiux</taxon>
    </lineage>
</organism>
<dbReference type="Pfam" id="PF00561">
    <property type="entry name" value="Abhydrolase_1"/>
    <property type="match status" value="1"/>
</dbReference>
<dbReference type="PRINTS" id="PR00412">
    <property type="entry name" value="EPOXHYDRLASE"/>
</dbReference>
<dbReference type="PANTHER" id="PTHR43798:SF33">
    <property type="entry name" value="HYDROLASE, PUTATIVE (AFU_ORTHOLOGUE AFUA_2G14860)-RELATED"/>
    <property type="match status" value="1"/>
</dbReference>
<dbReference type="InterPro" id="IPR050266">
    <property type="entry name" value="AB_hydrolase_sf"/>
</dbReference>
<keyword evidence="3" id="KW-0378">Hydrolase</keyword>
<dbReference type="SUPFAM" id="SSF53474">
    <property type="entry name" value="alpha/beta-Hydrolases"/>
    <property type="match status" value="1"/>
</dbReference>
<keyword evidence="4" id="KW-1185">Reference proteome</keyword>
<proteinExistence type="predicted"/>
<name>A0ABT2GJ52_9MICO</name>
<dbReference type="InterPro" id="IPR029058">
    <property type="entry name" value="AB_hydrolase_fold"/>
</dbReference>
<dbReference type="PRINTS" id="PR00111">
    <property type="entry name" value="ABHYDROLASE"/>
</dbReference>
<feature type="region of interest" description="Disordered" evidence="1">
    <location>
        <begin position="1"/>
        <end position="25"/>
    </location>
</feature>
<dbReference type="RefSeq" id="WP_259487145.1">
    <property type="nucleotide sequence ID" value="NZ_JANTEZ010000005.1"/>
</dbReference>
<evidence type="ECO:0000313" key="3">
    <source>
        <dbReference type="EMBL" id="MCS5715637.1"/>
    </source>
</evidence>
<sequence>MSAGEAGGGEDRGSGSGAGVDARAGQQTAEHVVGAGGALIAYEAAGPAGAPTVLLVHGFASDRRSNWVRTRWVSTLVDAGFRVIAPDLRGHGDSARPRNLAAYALPAFREDLTAVLDAEAPAKGATVHLVGYSLGARLVHDYAQAHPERVRSITMGGPPIDGSFAGFDLAAATSARHGSGKALNAETARYLGMASSAGNDPEALLRLAEAVRRRAFGPRSFQPRAGAAEHPLFIVAGDDDPVHEGARMLAEQLSGARFLGLPGRDHVSAVTSRVFRTAVVEFLSEVEQEHPSSP</sequence>
<feature type="domain" description="AB hydrolase-1" evidence="2">
    <location>
        <begin position="51"/>
        <end position="158"/>
    </location>
</feature>
<dbReference type="InterPro" id="IPR000639">
    <property type="entry name" value="Epox_hydrolase-like"/>
</dbReference>
<accession>A0ABT2GJ52</accession>
<dbReference type="Gene3D" id="3.40.50.1820">
    <property type="entry name" value="alpha/beta hydrolase"/>
    <property type="match status" value="1"/>
</dbReference>
<gene>
    <name evidence="3" type="ORF">NVV95_13880</name>
</gene>
<dbReference type="InterPro" id="IPR000073">
    <property type="entry name" value="AB_hydrolase_1"/>
</dbReference>
<dbReference type="Proteomes" id="UP001165580">
    <property type="component" value="Unassembled WGS sequence"/>
</dbReference>